<organism evidence="2 3">
    <name type="scientific">Deinococcus rufus</name>
    <dbReference type="NCBI Taxonomy" id="2136097"/>
    <lineage>
        <taxon>Bacteria</taxon>
        <taxon>Thermotogati</taxon>
        <taxon>Deinococcota</taxon>
        <taxon>Deinococci</taxon>
        <taxon>Deinococcales</taxon>
        <taxon>Deinococcaceae</taxon>
        <taxon>Deinococcus</taxon>
    </lineage>
</organism>
<dbReference type="Proteomes" id="UP001595803">
    <property type="component" value="Unassembled WGS sequence"/>
</dbReference>
<dbReference type="EMBL" id="JBHRZG010000004">
    <property type="protein sequence ID" value="MFC3832136.1"/>
    <property type="molecule type" value="Genomic_DNA"/>
</dbReference>
<dbReference type="InterPro" id="IPR024072">
    <property type="entry name" value="DHFR-like_dom_sf"/>
</dbReference>
<comment type="caution">
    <text evidence="2">The sequence shown here is derived from an EMBL/GenBank/DDBJ whole genome shotgun (WGS) entry which is preliminary data.</text>
</comment>
<dbReference type="RefSeq" id="WP_322473393.1">
    <property type="nucleotide sequence ID" value="NZ_JBHRZG010000004.1"/>
</dbReference>
<protein>
    <submittedName>
        <fullName evidence="2">Dihydrofolate reductase family protein</fullName>
    </submittedName>
</protein>
<dbReference type="Pfam" id="PF01872">
    <property type="entry name" value="RibD_C"/>
    <property type="match status" value="1"/>
</dbReference>
<evidence type="ECO:0000259" key="1">
    <source>
        <dbReference type="Pfam" id="PF01872"/>
    </source>
</evidence>
<keyword evidence="3" id="KW-1185">Reference proteome</keyword>
<gene>
    <name evidence="2" type="ORF">ACFOSB_04645</name>
</gene>
<dbReference type="InterPro" id="IPR002734">
    <property type="entry name" value="RibDG_C"/>
</dbReference>
<evidence type="ECO:0000313" key="2">
    <source>
        <dbReference type="EMBL" id="MFC3832136.1"/>
    </source>
</evidence>
<sequence>MRRLIVCNFVTLDGCYEDASRTLVPLFEYQHPDYRGDDHFDHHTLELLEAAGTLLLAGHVSALNNLRYWQGVLTDPDATDVRRAFARRIAQIEVVIVSDHLTPDDLTAFPNARAVTVADAEATVRTLKAGDGPPLLILLSRLLWNDLLARGLVDELHLTTFPLLAGPGGTPLFTGRPPVPFRLIRTQTYPGSGNVLNVWDVGRLAPAITGQGG</sequence>
<dbReference type="Gene3D" id="3.40.430.10">
    <property type="entry name" value="Dihydrofolate Reductase, subunit A"/>
    <property type="match status" value="1"/>
</dbReference>
<proteinExistence type="predicted"/>
<accession>A0ABV7Z791</accession>
<feature type="domain" description="Bacterial bifunctional deaminase-reductase C-terminal" evidence="1">
    <location>
        <begin position="4"/>
        <end position="189"/>
    </location>
</feature>
<evidence type="ECO:0000313" key="3">
    <source>
        <dbReference type="Proteomes" id="UP001595803"/>
    </source>
</evidence>
<reference evidence="3" key="1">
    <citation type="journal article" date="2019" name="Int. J. Syst. Evol. Microbiol.">
        <title>The Global Catalogue of Microorganisms (GCM) 10K type strain sequencing project: providing services to taxonomists for standard genome sequencing and annotation.</title>
        <authorList>
            <consortium name="The Broad Institute Genomics Platform"/>
            <consortium name="The Broad Institute Genome Sequencing Center for Infectious Disease"/>
            <person name="Wu L."/>
            <person name="Ma J."/>
        </authorList>
    </citation>
    <scope>NUCLEOTIDE SEQUENCE [LARGE SCALE GENOMIC DNA]</scope>
    <source>
        <strain evidence="3">CCTCC AB 2017081</strain>
    </source>
</reference>
<dbReference type="SUPFAM" id="SSF53597">
    <property type="entry name" value="Dihydrofolate reductase-like"/>
    <property type="match status" value="1"/>
</dbReference>
<name>A0ABV7Z791_9DEIO</name>